<proteinExistence type="predicted"/>
<feature type="compositionally biased region" description="Low complexity" evidence="1">
    <location>
        <begin position="79"/>
        <end position="98"/>
    </location>
</feature>
<dbReference type="Pfam" id="PF09723">
    <property type="entry name" value="Zn_ribbon_8"/>
    <property type="match status" value="1"/>
</dbReference>
<dbReference type="OrthoDB" id="9813321at2"/>
<dbReference type="RefSeq" id="WP_080802889.1">
    <property type="nucleotide sequence ID" value="NZ_LT828544.1"/>
</dbReference>
<dbReference type="Proteomes" id="UP000191931">
    <property type="component" value="Unassembled WGS sequence"/>
</dbReference>
<keyword evidence="4" id="KW-1185">Reference proteome</keyword>
<reference evidence="3 4" key="1">
    <citation type="submission" date="2017-03" db="EMBL/GenBank/DDBJ databases">
        <authorList>
            <person name="Afonso C.L."/>
            <person name="Miller P.J."/>
            <person name="Scott M.A."/>
            <person name="Spackman E."/>
            <person name="Goraichik I."/>
            <person name="Dimitrov K.M."/>
            <person name="Suarez D.L."/>
            <person name="Swayne D.E."/>
        </authorList>
    </citation>
    <scope>NUCLEOTIDE SEQUENCE [LARGE SCALE GENOMIC DNA]</scope>
    <source>
        <strain evidence="3">PRJEB14757</strain>
    </source>
</reference>
<evidence type="ECO:0000313" key="4">
    <source>
        <dbReference type="Proteomes" id="UP000191931"/>
    </source>
</evidence>
<dbReference type="AlphaFoldDB" id="A0A1W1HKH2"/>
<dbReference type="PANTHER" id="PTHR34404">
    <property type="entry name" value="REGULATORY PROTEIN, FMDB FAMILY"/>
    <property type="match status" value="1"/>
</dbReference>
<evidence type="ECO:0000313" key="3">
    <source>
        <dbReference type="EMBL" id="SLM32936.1"/>
    </source>
</evidence>
<dbReference type="InterPro" id="IPR013429">
    <property type="entry name" value="Regulatory_FmdB_Zinc_ribbon"/>
</dbReference>
<evidence type="ECO:0000256" key="1">
    <source>
        <dbReference type="SAM" id="MobiDB-lite"/>
    </source>
</evidence>
<feature type="domain" description="Putative regulatory protein FmdB zinc ribbon" evidence="2">
    <location>
        <begin position="1"/>
        <end position="41"/>
    </location>
</feature>
<sequence length="98" mass="10408">MPIYEYECTVCGNVDEAFQKISDAPLEICSKCQGKLNKIVSHSSFQLKGSGWYVTDYGGSVSKGGSSSTDNKTEKKTESSCSGSTCGNSCPSSKDQAK</sequence>
<dbReference type="STRING" id="1246637.MTBBW1_830008"/>
<feature type="region of interest" description="Disordered" evidence="1">
    <location>
        <begin position="59"/>
        <end position="98"/>
    </location>
</feature>
<protein>
    <submittedName>
        <fullName evidence="3">Putative FmdB family protein (Regulatory protein)</fullName>
    </submittedName>
</protein>
<gene>
    <name evidence="3" type="ORF">MTBBW1_830008</name>
</gene>
<dbReference type="SMART" id="SM00834">
    <property type="entry name" value="CxxC_CXXC_SSSS"/>
    <property type="match status" value="1"/>
</dbReference>
<dbReference type="PANTHER" id="PTHR34404:SF2">
    <property type="entry name" value="CONSERVED SERINE RICH PROTEIN"/>
    <property type="match status" value="1"/>
</dbReference>
<dbReference type="EMBL" id="FWEV01000329">
    <property type="protein sequence ID" value="SLM32936.1"/>
    <property type="molecule type" value="Genomic_DNA"/>
</dbReference>
<dbReference type="NCBIfam" id="TIGR02605">
    <property type="entry name" value="CxxC_CxxC_SSSS"/>
    <property type="match status" value="1"/>
</dbReference>
<feature type="compositionally biased region" description="Low complexity" evidence="1">
    <location>
        <begin position="59"/>
        <end position="68"/>
    </location>
</feature>
<organism evidence="3 4">
    <name type="scientific">Desulfamplus magnetovallimortis</name>
    <dbReference type="NCBI Taxonomy" id="1246637"/>
    <lineage>
        <taxon>Bacteria</taxon>
        <taxon>Pseudomonadati</taxon>
        <taxon>Thermodesulfobacteriota</taxon>
        <taxon>Desulfobacteria</taxon>
        <taxon>Desulfobacterales</taxon>
        <taxon>Desulfobacteraceae</taxon>
        <taxon>Desulfamplus</taxon>
    </lineage>
</organism>
<accession>A0A1W1HKH2</accession>
<name>A0A1W1HKH2_9BACT</name>
<evidence type="ECO:0000259" key="2">
    <source>
        <dbReference type="SMART" id="SM00834"/>
    </source>
</evidence>